<organism evidence="1 2">
    <name type="scientific">Nonlabens mediterrranea</name>
    <dbReference type="NCBI Taxonomy" id="1419947"/>
    <lineage>
        <taxon>Bacteria</taxon>
        <taxon>Pseudomonadati</taxon>
        <taxon>Bacteroidota</taxon>
        <taxon>Flavobacteriia</taxon>
        <taxon>Flavobacteriales</taxon>
        <taxon>Flavobacteriaceae</taxon>
        <taxon>Nonlabens</taxon>
    </lineage>
</organism>
<keyword evidence="2" id="KW-1185">Reference proteome</keyword>
<feature type="non-terminal residue" evidence="1">
    <location>
        <position position="70"/>
    </location>
</feature>
<proteinExistence type="predicted"/>
<sequence>MKNPIYINESGVVSPLTIAGFSSEFSTIIASNNGLVAPINNSQHTKIEELKAESKWYGQLDRSVLLAILA</sequence>
<dbReference type="Proteomes" id="UP001194729">
    <property type="component" value="Unassembled WGS sequence"/>
</dbReference>
<name>A0ABS0A406_9FLAO</name>
<evidence type="ECO:0000313" key="2">
    <source>
        <dbReference type="Proteomes" id="UP001194729"/>
    </source>
</evidence>
<gene>
    <name evidence="1" type="ORF">FNJ87_07050</name>
</gene>
<accession>A0ABS0A406</accession>
<comment type="caution">
    <text evidence="1">The sequence shown here is derived from an EMBL/GenBank/DDBJ whole genome shotgun (WGS) entry which is preliminary data.</text>
</comment>
<reference evidence="1 2" key="1">
    <citation type="submission" date="2020-11" db="EMBL/GenBank/DDBJ databases">
        <title>P. mediterranea TC4 genome.</title>
        <authorList>
            <person name="Molmeret M."/>
        </authorList>
    </citation>
    <scope>NUCLEOTIDE SEQUENCE [LARGE SCALE GENOMIC DNA]</scope>
    <source>
        <strain evidence="1 2">TC4</strain>
    </source>
</reference>
<protein>
    <submittedName>
        <fullName evidence="1">3-oxoacyl-ACP synthase</fullName>
    </submittedName>
</protein>
<evidence type="ECO:0000313" key="1">
    <source>
        <dbReference type="EMBL" id="MBF4984096.1"/>
    </source>
</evidence>
<dbReference type="EMBL" id="JADKYU010000361">
    <property type="protein sequence ID" value="MBF4984096.1"/>
    <property type="molecule type" value="Genomic_DNA"/>
</dbReference>